<comment type="similarity">
    <text evidence="5">Belongs to the class I-like SAM-binding methyltransferase superfamily. C5-methyltransferase family.</text>
</comment>
<dbReference type="OrthoDB" id="414133at2759"/>
<organism evidence="7 8">
    <name type="scientific">Setomelanomma holmii</name>
    <dbReference type="NCBI Taxonomy" id="210430"/>
    <lineage>
        <taxon>Eukaryota</taxon>
        <taxon>Fungi</taxon>
        <taxon>Dikarya</taxon>
        <taxon>Ascomycota</taxon>
        <taxon>Pezizomycotina</taxon>
        <taxon>Dothideomycetes</taxon>
        <taxon>Pleosporomycetidae</taxon>
        <taxon>Pleosporales</taxon>
        <taxon>Pleosporineae</taxon>
        <taxon>Phaeosphaeriaceae</taxon>
        <taxon>Setomelanomma</taxon>
    </lineage>
</organism>
<dbReference type="GO" id="GO:0003886">
    <property type="term" value="F:DNA (cytosine-5-)-methyltransferase activity"/>
    <property type="evidence" value="ECO:0007669"/>
    <property type="project" value="UniProtKB-EC"/>
</dbReference>
<protein>
    <recommendedName>
        <fullName evidence="1">DNA (cytosine-5-)-methyltransferase</fullName>
        <ecNumber evidence="1">2.1.1.37</ecNumber>
    </recommendedName>
</protein>
<dbReference type="PANTHER" id="PTHR10629:SF52">
    <property type="entry name" value="DNA (CYTOSINE-5)-METHYLTRANSFERASE 1"/>
    <property type="match status" value="1"/>
</dbReference>
<dbReference type="GO" id="GO:0032259">
    <property type="term" value="P:methylation"/>
    <property type="evidence" value="ECO:0007669"/>
    <property type="project" value="UniProtKB-KW"/>
</dbReference>
<reference evidence="7" key="1">
    <citation type="journal article" date="2020" name="Stud. Mycol.">
        <title>101 Dothideomycetes genomes: a test case for predicting lifestyles and emergence of pathogens.</title>
        <authorList>
            <person name="Haridas S."/>
            <person name="Albert R."/>
            <person name="Binder M."/>
            <person name="Bloem J."/>
            <person name="Labutti K."/>
            <person name="Salamov A."/>
            <person name="Andreopoulos B."/>
            <person name="Baker S."/>
            <person name="Barry K."/>
            <person name="Bills G."/>
            <person name="Bluhm B."/>
            <person name="Cannon C."/>
            <person name="Castanera R."/>
            <person name="Culley D."/>
            <person name="Daum C."/>
            <person name="Ezra D."/>
            <person name="Gonzalez J."/>
            <person name="Henrissat B."/>
            <person name="Kuo A."/>
            <person name="Liang C."/>
            <person name="Lipzen A."/>
            <person name="Lutzoni F."/>
            <person name="Magnuson J."/>
            <person name="Mondo S."/>
            <person name="Nolan M."/>
            <person name="Ohm R."/>
            <person name="Pangilinan J."/>
            <person name="Park H.-J."/>
            <person name="Ramirez L."/>
            <person name="Alfaro M."/>
            <person name="Sun H."/>
            <person name="Tritt A."/>
            <person name="Yoshinaga Y."/>
            <person name="Zwiers L.-H."/>
            <person name="Turgeon B."/>
            <person name="Goodwin S."/>
            <person name="Spatafora J."/>
            <person name="Crous P."/>
            <person name="Grigoriev I."/>
        </authorList>
    </citation>
    <scope>NUCLEOTIDE SEQUENCE</scope>
    <source>
        <strain evidence="7">CBS 110217</strain>
    </source>
</reference>
<sequence>DSELPEFILKCGSIRPGNIVELRDHSRRASNHPISGDFLLVRSIVENVKSEEVVLRGFRMRRCTYLRPLFDGKLNDVFMLIEVRENDKRPRFVQGLEDVSPDEVIHKRECVFTNVDYDILDTCHVNRFVPARLRSQDEKLKWLFRHGKLICRWVHIVELHKNGKSYGGEARRMYKREVSDFSQQGDLSASVPPESSIPQGTSTAAISANSSLSIESRKRISSIEESDNLAFKRPKSMPSKPRVFTLGDGFCDSGGVSSGAQQAGFKVMWGLDKDKTAMKAYRKNFPGAQHLEMDAHVFPGIAKRCFHGCDHLHMSCPCNYWAECHTVNGKNDEANMLTIYTVEAWLGALKPRAFSLEQAPGLLKQEQHKLYFRNLINGVLSRGYGVRWKIQDQAWLTLPQHRRRLIFVGSKTGIPLPPFPAPIRGPPGSGLKRYTTIEDALKIVECQSFALRNNRYHQPQLEKRLDLEPIDPHVNLAKCVTTSGGDNVHHSGQRLYTVIELAQLQGFLLDHCFAGSLTQAKTQCGNAWPPRSNKHYFLLWAAHREAFDNGFIGPEDEVLDL</sequence>
<dbReference type="Pfam" id="PF00145">
    <property type="entry name" value="DNA_methylase"/>
    <property type="match status" value="1"/>
</dbReference>
<evidence type="ECO:0000256" key="2">
    <source>
        <dbReference type="ARBA" id="ARBA00022603"/>
    </source>
</evidence>
<accession>A0A9P4LKT3</accession>
<feature type="non-terminal residue" evidence="7">
    <location>
        <position position="1"/>
    </location>
</feature>
<dbReference type="PANTHER" id="PTHR10629">
    <property type="entry name" value="CYTOSINE-SPECIFIC METHYLTRANSFERASE"/>
    <property type="match status" value="1"/>
</dbReference>
<dbReference type="InterPro" id="IPR029063">
    <property type="entry name" value="SAM-dependent_MTases_sf"/>
</dbReference>
<dbReference type="SUPFAM" id="SSF53335">
    <property type="entry name" value="S-adenosyl-L-methionine-dependent methyltransferases"/>
    <property type="match status" value="1"/>
</dbReference>
<evidence type="ECO:0000256" key="4">
    <source>
        <dbReference type="ARBA" id="ARBA00022691"/>
    </source>
</evidence>
<name>A0A9P4LKT3_9PLEO</name>
<evidence type="ECO:0000313" key="7">
    <source>
        <dbReference type="EMBL" id="KAF2029073.1"/>
    </source>
</evidence>
<evidence type="ECO:0000256" key="1">
    <source>
        <dbReference type="ARBA" id="ARBA00011975"/>
    </source>
</evidence>
<dbReference type="PROSITE" id="PS51679">
    <property type="entry name" value="SAM_MT_C5"/>
    <property type="match status" value="1"/>
</dbReference>
<keyword evidence="3 5" id="KW-0808">Transferase</keyword>
<keyword evidence="4 5" id="KW-0949">S-adenosyl-L-methionine</keyword>
<feature type="region of interest" description="Disordered" evidence="6">
    <location>
        <begin position="185"/>
        <end position="204"/>
    </location>
</feature>
<evidence type="ECO:0000313" key="8">
    <source>
        <dbReference type="Proteomes" id="UP000799777"/>
    </source>
</evidence>
<dbReference type="EMBL" id="ML978205">
    <property type="protein sequence ID" value="KAF2029073.1"/>
    <property type="molecule type" value="Genomic_DNA"/>
</dbReference>
<dbReference type="PRINTS" id="PR00105">
    <property type="entry name" value="C5METTRFRASE"/>
</dbReference>
<comment type="caution">
    <text evidence="7">The sequence shown here is derived from an EMBL/GenBank/DDBJ whole genome shotgun (WGS) entry which is preliminary data.</text>
</comment>
<feature type="active site" evidence="5">
    <location>
        <position position="318"/>
    </location>
</feature>
<keyword evidence="2 5" id="KW-0489">Methyltransferase</keyword>
<dbReference type="GO" id="GO:0003677">
    <property type="term" value="F:DNA binding"/>
    <property type="evidence" value="ECO:0007669"/>
    <property type="project" value="TreeGrafter"/>
</dbReference>
<dbReference type="InterPro" id="IPR050390">
    <property type="entry name" value="C5-Methyltransferase"/>
</dbReference>
<dbReference type="EC" id="2.1.1.37" evidence="1"/>
<keyword evidence="8" id="KW-1185">Reference proteome</keyword>
<evidence type="ECO:0000256" key="6">
    <source>
        <dbReference type="SAM" id="MobiDB-lite"/>
    </source>
</evidence>
<dbReference type="AlphaFoldDB" id="A0A9P4LKT3"/>
<gene>
    <name evidence="7" type="ORF">EK21DRAFT_31835</name>
</gene>
<proteinExistence type="inferred from homology"/>
<evidence type="ECO:0000256" key="3">
    <source>
        <dbReference type="ARBA" id="ARBA00022679"/>
    </source>
</evidence>
<dbReference type="Gene3D" id="3.40.50.150">
    <property type="entry name" value="Vaccinia Virus protein VP39"/>
    <property type="match status" value="1"/>
</dbReference>
<dbReference type="InterPro" id="IPR001525">
    <property type="entry name" value="C5_MeTfrase"/>
</dbReference>
<dbReference type="GO" id="GO:0005634">
    <property type="term" value="C:nucleus"/>
    <property type="evidence" value="ECO:0007669"/>
    <property type="project" value="TreeGrafter"/>
</dbReference>
<evidence type="ECO:0000256" key="5">
    <source>
        <dbReference type="PROSITE-ProRule" id="PRU01016"/>
    </source>
</evidence>
<dbReference type="Proteomes" id="UP000799777">
    <property type="component" value="Unassembled WGS sequence"/>
</dbReference>
<dbReference type="GO" id="GO:0044027">
    <property type="term" value="P:negative regulation of gene expression via chromosomal CpG island methylation"/>
    <property type="evidence" value="ECO:0007669"/>
    <property type="project" value="TreeGrafter"/>
</dbReference>
<feature type="non-terminal residue" evidence="7">
    <location>
        <position position="561"/>
    </location>
</feature>
<dbReference type="Gene3D" id="3.90.120.10">
    <property type="entry name" value="DNA Methylase, subunit A, domain 2"/>
    <property type="match status" value="1"/>
</dbReference>